<gene>
    <name evidence="1" type="ORF">GKE97_20140</name>
</gene>
<dbReference type="RefSeq" id="WP_108981928.1">
    <property type="nucleotide sequence ID" value="NZ_WKPR01000027.1"/>
</dbReference>
<reference evidence="1 2" key="1">
    <citation type="journal article" date="2019" name="Nat. Med.">
        <title>A library of human gut bacterial isolates paired with longitudinal multiomics data enables mechanistic microbiome research.</title>
        <authorList>
            <person name="Poyet M."/>
            <person name="Groussin M."/>
            <person name="Gibbons S.M."/>
            <person name="Avila-Pacheco J."/>
            <person name="Jiang X."/>
            <person name="Kearney S.M."/>
            <person name="Perrotta A.R."/>
            <person name="Berdy B."/>
            <person name="Zhao S."/>
            <person name="Lieberman T.D."/>
            <person name="Swanson P.K."/>
            <person name="Smith M."/>
            <person name="Roesemann S."/>
            <person name="Alexander J.E."/>
            <person name="Rich S.A."/>
            <person name="Livny J."/>
            <person name="Vlamakis H."/>
            <person name="Clish C."/>
            <person name="Bullock K."/>
            <person name="Deik A."/>
            <person name="Scott J."/>
            <person name="Pierce K.A."/>
            <person name="Xavier R.J."/>
            <person name="Alm E.J."/>
        </authorList>
    </citation>
    <scope>NUCLEOTIDE SEQUENCE [LARGE SCALE GENOMIC DNA]</scope>
    <source>
        <strain evidence="1 2">BIOML-A2</strain>
    </source>
</reference>
<dbReference type="EMBL" id="WKPR01000027">
    <property type="protein sequence ID" value="MSB21792.1"/>
    <property type="molecule type" value="Genomic_DNA"/>
</dbReference>
<evidence type="ECO:0000313" key="2">
    <source>
        <dbReference type="Proteomes" id="UP000434475"/>
    </source>
</evidence>
<protein>
    <submittedName>
        <fullName evidence="1">Uncharacterized protein</fullName>
    </submittedName>
</protein>
<sequence>MFGMKKKKEEGPAPFSFKDLFSDSQQERATMAKDQIAALLNTTPEALAAFEASYQRDILNNTTENGHFFEVSAKQAAETIPSVDPSEAAKALYDRIVKELISQTPILDYDGKKLQYLDPQNMLGNDDKRVTADEINALPEPMRPQLSGDLMLRDMPQDSTCASLLFFYKEWQEATDPKKKDFAYHHFRQGLDILDLDAITYEMLSRNRNSISHWLPALCEAVGKQDFFKVPKTRVIKVPLTMLQLSRLDYGRLTSGTMKVVDQFCFQVFDLDTTKDYFIKTGTFSSKFDFRNARVTCAKEVLELGEYLLYIQNQGQMMASPLAIPCIYGACTTNEWVVREFIHDVEGNPHIYKGMPLRTEYRVFIDCEAGKVIGINPYWDPDVMKKRFGHEPDANSPHQVHDYIIYKAHEEKLMGRYHTHKDIVVNNIEAMIPDMAASGLTGQWSVDVMQNGDDFYIIDMALAATSALSECVPKDILKAEKEDWLPRLTEKKGA</sequence>
<evidence type="ECO:0000313" key="1">
    <source>
        <dbReference type="EMBL" id="MSB21792.1"/>
    </source>
</evidence>
<accession>A0A6I2RF03</accession>
<dbReference type="Proteomes" id="UP000434475">
    <property type="component" value="Unassembled WGS sequence"/>
</dbReference>
<proteinExistence type="predicted"/>
<name>A0A6I2RF03_FLAPL</name>
<organism evidence="1 2">
    <name type="scientific">Flavonifractor plautii</name>
    <name type="common">Fusobacterium plautii</name>
    <dbReference type="NCBI Taxonomy" id="292800"/>
    <lineage>
        <taxon>Bacteria</taxon>
        <taxon>Bacillati</taxon>
        <taxon>Bacillota</taxon>
        <taxon>Clostridia</taxon>
        <taxon>Eubacteriales</taxon>
        <taxon>Oscillospiraceae</taxon>
        <taxon>Flavonifractor</taxon>
    </lineage>
</organism>
<comment type="caution">
    <text evidence="1">The sequence shown here is derived from an EMBL/GenBank/DDBJ whole genome shotgun (WGS) entry which is preliminary data.</text>
</comment>
<dbReference type="AlphaFoldDB" id="A0A6I2RF03"/>